<organism evidence="1">
    <name type="scientific">Brassica napus</name>
    <name type="common">Rape</name>
    <dbReference type="NCBI Taxonomy" id="3708"/>
    <lineage>
        <taxon>Eukaryota</taxon>
        <taxon>Viridiplantae</taxon>
        <taxon>Streptophyta</taxon>
        <taxon>Embryophyta</taxon>
        <taxon>Tracheophyta</taxon>
        <taxon>Spermatophyta</taxon>
        <taxon>Magnoliopsida</taxon>
        <taxon>eudicotyledons</taxon>
        <taxon>Gunneridae</taxon>
        <taxon>Pentapetalae</taxon>
        <taxon>rosids</taxon>
        <taxon>malvids</taxon>
        <taxon>Brassicales</taxon>
        <taxon>Brassicaceae</taxon>
        <taxon>Brassiceae</taxon>
        <taxon>Brassica</taxon>
    </lineage>
</organism>
<dbReference type="Proteomes" id="UP001295469">
    <property type="component" value="Chromosome C05"/>
</dbReference>
<accession>A0A816L9U9</accession>
<dbReference type="EMBL" id="HG994369">
    <property type="protein sequence ID" value="CAF1928416.1"/>
    <property type="molecule type" value="Genomic_DNA"/>
</dbReference>
<protein>
    <submittedName>
        <fullName evidence="1">(rape) hypothetical protein</fullName>
    </submittedName>
</protein>
<reference evidence="1" key="1">
    <citation type="submission" date="2021-01" db="EMBL/GenBank/DDBJ databases">
        <authorList>
            <consortium name="Genoscope - CEA"/>
            <person name="William W."/>
        </authorList>
    </citation>
    <scope>NUCLEOTIDE SEQUENCE</scope>
</reference>
<dbReference type="AlphaFoldDB" id="A0A816L9U9"/>
<gene>
    <name evidence="1" type="ORF">DARMORV10_C05P26170.1</name>
</gene>
<evidence type="ECO:0000313" key="1">
    <source>
        <dbReference type="EMBL" id="CAF1928416.1"/>
    </source>
</evidence>
<sequence>MTRGFMKSMNEINILLLHRYKRPSVDFLWIHHHDVLKAPSTEALESFTRSQPAGHLGSLWISFSAV</sequence>
<proteinExistence type="predicted"/>
<name>A0A816L9U9_BRANA</name>